<dbReference type="OrthoDB" id="514823at2759"/>
<comment type="subcellular location">
    <subcellularLocation>
        <location evidence="1">Nucleus</location>
    </subcellularLocation>
</comment>
<dbReference type="Pfam" id="PF09507">
    <property type="entry name" value="CDC27"/>
    <property type="match status" value="1"/>
</dbReference>
<evidence type="ECO:0000313" key="6">
    <source>
        <dbReference type="EMBL" id="PWZ03806.1"/>
    </source>
</evidence>
<feature type="compositionally biased region" description="Basic residues" evidence="5">
    <location>
        <begin position="467"/>
        <end position="481"/>
    </location>
</feature>
<accession>A0A317XZT5</accession>
<evidence type="ECO:0000256" key="4">
    <source>
        <dbReference type="ARBA" id="ARBA00023242"/>
    </source>
</evidence>
<dbReference type="EMBL" id="KZ819188">
    <property type="protein sequence ID" value="PWZ03806.1"/>
    <property type="molecule type" value="Genomic_DNA"/>
</dbReference>
<feature type="compositionally biased region" description="Polar residues" evidence="5">
    <location>
        <begin position="441"/>
        <end position="456"/>
    </location>
</feature>
<dbReference type="Proteomes" id="UP000246740">
    <property type="component" value="Unassembled WGS sequence"/>
</dbReference>
<keyword evidence="7" id="KW-1185">Reference proteome</keyword>
<feature type="compositionally biased region" description="Acidic residues" evidence="5">
    <location>
        <begin position="333"/>
        <end position="361"/>
    </location>
</feature>
<dbReference type="STRING" id="1882483.A0A317XZT5"/>
<gene>
    <name evidence="6" type="ORF">BCV70DRAFT_197999</name>
</gene>
<feature type="compositionally biased region" description="Low complexity" evidence="5">
    <location>
        <begin position="221"/>
        <end position="234"/>
    </location>
</feature>
<dbReference type="AlphaFoldDB" id="A0A317XZT5"/>
<feature type="region of interest" description="Disordered" evidence="5">
    <location>
        <begin position="86"/>
        <end position="129"/>
    </location>
</feature>
<dbReference type="InterPro" id="IPR041913">
    <property type="entry name" value="POLD3_sf"/>
</dbReference>
<evidence type="ECO:0000313" key="7">
    <source>
        <dbReference type="Proteomes" id="UP000246740"/>
    </source>
</evidence>
<organism evidence="6 7">
    <name type="scientific">Testicularia cyperi</name>
    <dbReference type="NCBI Taxonomy" id="1882483"/>
    <lineage>
        <taxon>Eukaryota</taxon>
        <taxon>Fungi</taxon>
        <taxon>Dikarya</taxon>
        <taxon>Basidiomycota</taxon>
        <taxon>Ustilaginomycotina</taxon>
        <taxon>Ustilaginomycetes</taxon>
        <taxon>Ustilaginales</taxon>
        <taxon>Anthracoideaceae</taxon>
        <taxon>Testicularia</taxon>
    </lineage>
</organism>
<keyword evidence="4" id="KW-0539">Nucleus</keyword>
<dbReference type="GO" id="GO:0043625">
    <property type="term" value="C:delta DNA polymerase complex"/>
    <property type="evidence" value="ECO:0007669"/>
    <property type="project" value="InterPro"/>
</dbReference>
<dbReference type="InterPro" id="IPR019038">
    <property type="entry name" value="POLD3"/>
</dbReference>
<dbReference type="GO" id="GO:1904161">
    <property type="term" value="P:DNA synthesis involved in UV-damage excision repair"/>
    <property type="evidence" value="ECO:0007669"/>
    <property type="project" value="TreeGrafter"/>
</dbReference>
<evidence type="ECO:0000256" key="5">
    <source>
        <dbReference type="SAM" id="MobiDB-lite"/>
    </source>
</evidence>
<dbReference type="GO" id="GO:0006297">
    <property type="term" value="P:nucleotide-excision repair, DNA gap filling"/>
    <property type="evidence" value="ECO:0007669"/>
    <property type="project" value="TreeGrafter"/>
</dbReference>
<evidence type="ECO:0000256" key="2">
    <source>
        <dbReference type="ARBA" id="ARBA00017589"/>
    </source>
</evidence>
<feature type="compositionally biased region" description="Basic and acidic residues" evidence="5">
    <location>
        <begin position="116"/>
        <end position="129"/>
    </location>
</feature>
<evidence type="ECO:0000256" key="3">
    <source>
        <dbReference type="ARBA" id="ARBA00022705"/>
    </source>
</evidence>
<dbReference type="PANTHER" id="PTHR17598:SF13">
    <property type="entry name" value="DNA POLYMERASE DELTA SUBUNIT 3"/>
    <property type="match status" value="1"/>
</dbReference>
<feature type="compositionally biased region" description="Low complexity" evidence="5">
    <location>
        <begin position="535"/>
        <end position="548"/>
    </location>
</feature>
<dbReference type="GO" id="GO:0003887">
    <property type="term" value="F:DNA-directed DNA polymerase activity"/>
    <property type="evidence" value="ECO:0007669"/>
    <property type="project" value="TreeGrafter"/>
</dbReference>
<feature type="compositionally biased region" description="Low complexity" evidence="5">
    <location>
        <begin position="556"/>
        <end position="569"/>
    </location>
</feature>
<dbReference type="GO" id="GO:0006271">
    <property type="term" value="P:DNA strand elongation involved in DNA replication"/>
    <property type="evidence" value="ECO:0007669"/>
    <property type="project" value="TreeGrafter"/>
</dbReference>
<name>A0A317XZT5_9BASI</name>
<feature type="compositionally biased region" description="Polar residues" evidence="5">
    <location>
        <begin position="104"/>
        <end position="115"/>
    </location>
</feature>
<evidence type="ECO:0000256" key="1">
    <source>
        <dbReference type="ARBA" id="ARBA00004123"/>
    </source>
</evidence>
<feature type="region of interest" description="Disordered" evidence="5">
    <location>
        <begin position="221"/>
        <end position="606"/>
    </location>
</feature>
<dbReference type="PANTHER" id="PTHR17598">
    <property type="entry name" value="DNA POLYMERASE DELTA SUBUNIT 3"/>
    <property type="match status" value="1"/>
</dbReference>
<dbReference type="InParanoid" id="A0A317XZT5"/>
<sequence>MPPNSTSDQDAVLKTWVQHDKRIVTYRLLSRELRIHVTDAKAALASFFDAHKSEGGIDATYILIGTPKPQQPNDGELLDKVKQEDGEAKIDEDGDANGDDQKQSGDSTSTPVSLTSRRDVLGSRITDRQTSETVDRQTIKLVCSSQLAEAKSAFESISSCHIYSLSPGVLRDAAQLTAVQHELHSTKKYVEAWQQTNRGADLGAILNSSIRDNYDPSKALPSLAAPSVPALAKKGSSSEDKDTKAQTAASKGVKAEPPPAAAAAATSAVKQEKPDSTSKSSSGAGKKGGLDWSRAKPKAAEKPAPAATGKSSAQAKSNGKPRHANSRKALLGSEDEEEDYDGDKDAESMDVDNDDDDDDDDGKPVKLGYNDDEGSDDDRVGGGKGVSASAKAKAPRGSGKRADAHEDAQTSAQREAQRKELEAMMDMDDDFDLDPPVPIASETSTSMMKGTSDSKSATAAAAPKERQRVRKKRKIGTKKVRSKDERGYTVTQMVDEYESYSSDESAADDPVIITGSTKRAPASKAQPKNSKTETNKSTSTSTSASASPAPAPAPAPASSKNSKTTAAATPPVPPAASSNQKKQPTAPAKKGQQSLNSFFTRKPKDK</sequence>
<protein>
    <recommendedName>
        <fullName evidence="2">DNA polymerase delta subunit 3</fullName>
    </recommendedName>
</protein>
<feature type="compositionally biased region" description="Acidic residues" evidence="5">
    <location>
        <begin position="423"/>
        <end position="433"/>
    </location>
</feature>
<proteinExistence type="predicted"/>
<keyword evidence="3" id="KW-0235">DNA replication</keyword>
<reference evidence="6 7" key="1">
    <citation type="journal article" date="2018" name="Mol. Biol. Evol.">
        <title>Broad Genomic Sampling Reveals a Smut Pathogenic Ancestry of the Fungal Clade Ustilaginomycotina.</title>
        <authorList>
            <person name="Kijpornyongpan T."/>
            <person name="Mondo S.J."/>
            <person name="Barry K."/>
            <person name="Sandor L."/>
            <person name="Lee J."/>
            <person name="Lipzen A."/>
            <person name="Pangilinan J."/>
            <person name="LaButti K."/>
            <person name="Hainaut M."/>
            <person name="Henrissat B."/>
            <person name="Grigoriev I.V."/>
            <person name="Spatafora J.W."/>
            <person name="Aime M.C."/>
        </authorList>
    </citation>
    <scope>NUCLEOTIDE SEQUENCE [LARGE SCALE GENOMIC DNA]</scope>
    <source>
        <strain evidence="6 7">MCA 3645</strain>
    </source>
</reference>
<dbReference type="Gene3D" id="3.90.1030.20">
    <property type="entry name" value="DNA polymerase delta, p66 (Cdc27) subunit, wHTH domain"/>
    <property type="match status" value="1"/>
</dbReference>